<keyword evidence="7 12" id="KW-0479">Metal-binding</keyword>
<name>A0ABS8W775_9GAMM</name>
<evidence type="ECO:0000256" key="4">
    <source>
        <dbReference type="ARBA" id="ARBA00016337"/>
    </source>
</evidence>
<keyword evidence="15" id="KW-1185">Reference proteome</keyword>
<comment type="similarity">
    <text evidence="2 12 13">Belongs to the ApbE family.</text>
</comment>
<evidence type="ECO:0000256" key="3">
    <source>
        <dbReference type="ARBA" id="ARBA00011955"/>
    </source>
</evidence>
<dbReference type="Pfam" id="PF02424">
    <property type="entry name" value="ApbE"/>
    <property type="match status" value="1"/>
</dbReference>
<keyword evidence="8 12" id="KW-0274">FAD</keyword>
<dbReference type="Proteomes" id="UP001201273">
    <property type="component" value="Unassembled WGS sequence"/>
</dbReference>
<gene>
    <name evidence="14" type="ORF">K6Y31_02090</name>
</gene>
<comment type="caution">
    <text evidence="14">The sequence shown here is derived from an EMBL/GenBank/DDBJ whole genome shotgun (WGS) entry which is preliminary data.</text>
</comment>
<dbReference type="Gene3D" id="3.10.520.10">
    <property type="entry name" value="ApbE-like domains"/>
    <property type="match status" value="1"/>
</dbReference>
<dbReference type="EMBL" id="JAIMJA010000002">
    <property type="protein sequence ID" value="MCE2593601.1"/>
    <property type="molecule type" value="Genomic_DNA"/>
</dbReference>
<organism evidence="14 15">
    <name type="scientific">Motilimonas cestriensis</name>
    <dbReference type="NCBI Taxonomy" id="2742685"/>
    <lineage>
        <taxon>Bacteria</taxon>
        <taxon>Pseudomonadati</taxon>
        <taxon>Pseudomonadota</taxon>
        <taxon>Gammaproteobacteria</taxon>
        <taxon>Alteromonadales</taxon>
        <taxon>Alteromonadales genera incertae sedis</taxon>
        <taxon>Motilimonas</taxon>
    </lineage>
</organism>
<dbReference type="GO" id="GO:0016740">
    <property type="term" value="F:transferase activity"/>
    <property type="evidence" value="ECO:0007669"/>
    <property type="project" value="UniProtKB-KW"/>
</dbReference>
<protein>
    <recommendedName>
        <fullName evidence="4 12">FAD:protein FMN transferase</fullName>
        <ecNumber evidence="3 12">2.7.1.180</ecNumber>
    </recommendedName>
    <alternativeName>
        <fullName evidence="10 12">Flavin transferase</fullName>
    </alternativeName>
</protein>
<keyword evidence="13" id="KW-1003">Cell membrane</keyword>
<evidence type="ECO:0000256" key="7">
    <source>
        <dbReference type="ARBA" id="ARBA00022723"/>
    </source>
</evidence>
<evidence type="ECO:0000256" key="13">
    <source>
        <dbReference type="RuleBase" id="RU363002"/>
    </source>
</evidence>
<feature type="signal peptide" evidence="13">
    <location>
        <begin position="1"/>
        <end position="22"/>
    </location>
</feature>
<keyword evidence="9 12" id="KW-0460">Magnesium</keyword>
<sequence length="342" mass="37639">MTLSITKWLALIGLAFFITACSEDQVQLAPMVVIEGATMGTYYRVKVVTDKITDQVAFQAEIDKRLELVNDQMSTYRPNSELSLFNQAEHSHTVSADTIEVVQKGIELAQLTQGALDITVGPLVNLWGFGPDAKPTHSPSAEQIAKRKAITGIQHLSVSGLTLQKAIPELYVDLSSIAKGFGVDKIAEYIESLGEQHYLVDIGGELRMKGSNDKHLPWRIAVEKPVTNERAIQEIVLPGDNAVATSGDYRNYFEEDGERFSHMINPITGMPIKHKLVSVTVIDKSSMVSDGLATAIMVMGPELGYDFAVKQGLPVFMITKTETGFSEQYTQQFAPYLLQEAK</sequence>
<keyword evidence="13" id="KW-0472">Membrane</keyword>
<dbReference type="PANTHER" id="PTHR30040">
    <property type="entry name" value="THIAMINE BIOSYNTHESIS LIPOPROTEIN APBE"/>
    <property type="match status" value="1"/>
</dbReference>
<dbReference type="InterPro" id="IPR024932">
    <property type="entry name" value="ApbE"/>
</dbReference>
<comment type="function">
    <text evidence="13">Flavin transferase that catalyzes the transfer of the FMN moiety of FAD and its covalent binding to the hydroxyl group of a threonine residue in a target flavoprotein.</text>
</comment>
<evidence type="ECO:0000313" key="15">
    <source>
        <dbReference type="Proteomes" id="UP001201273"/>
    </source>
</evidence>
<proteinExistence type="inferred from homology"/>
<reference evidence="14 15" key="1">
    <citation type="journal article" date="2022" name="Environ. Microbiol. Rep.">
        <title>Eco-phylogenetic analyses reveal divergent evolution of vitamin B12 metabolism in the marine bacterial family 'Psychromonadaceae'.</title>
        <authorList>
            <person name="Jin X."/>
            <person name="Yang Y."/>
            <person name="Cao H."/>
            <person name="Gao B."/>
            <person name="Zhao Z."/>
        </authorList>
    </citation>
    <scope>NUCLEOTIDE SEQUENCE [LARGE SCALE GENOMIC DNA]</scope>
    <source>
        <strain evidence="14 15">MKS20</strain>
    </source>
</reference>
<evidence type="ECO:0000256" key="6">
    <source>
        <dbReference type="ARBA" id="ARBA00022679"/>
    </source>
</evidence>
<keyword evidence="13" id="KW-0997">Cell inner membrane</keyword>
<evidence type="ECO:0000256" key="5">
    <source>
        <dbReference type="ARBA" id="ARBA00022630"/>
    </source>
</evidence>
<evidence type="ECO:0000256" key="2">
    <source>
        <dbReference type="ARBA" id="ARBA00008282"/>
    </source>
</evidence>
<accession>A0ABS8W775</accession>
<feature type="chain" id="PRO_5044991322" description="FAD:protein FMN transferase" evidence="13">
    <location>
        <begin position="23"/>
        <end position="342"/>
    </location>
</feature>
<evidence type="ECO:0000313" key="14">
    <source>
        <dbReference type="EMBL" id="MCE2593601.1"/>
    </source>
</evidence>
<keyword evidence="13" id="KW-0732">Signal</keyword>
<keyword evidence="5 12" id="KW-0285">Flavoprotein</keyword>
<evidence type="ECO:0000256" key="1">
    <source>
        <dbReference type="ARBA" id="ARBA00001946"/>
    </source>
</evidence>
<evidence type="ECO:0000256" key="9">
    <source>
        <dbReference type="ARBA" id="ARBA00022842"/>
    </source>
</evidence>
<dbReference type="SUPFAM" id="SSF143631">
    <property type="entry name" value="ApbE-like"/>
    <property type="match status" value="1"/>
</dbReference>
<comment type="subcellular location">
    <subcellularLocation>
        <location evidence="13">Cell inner membrane</location>
        <topology evidence="13">Lipid-anchor</topology>
        <orientation evidence="13">Periplasmic side</orientation>
    </subcellularLocation>
</comment>
<evidence type="ECO:0000256" key="12">
    <source>
        <dbReference type="PIRNR" id="PIRNR006268"/>
    </source>
</evidence>
<dbReference type="PIRSF" id="PIRSF006268">
    <property type="entry name" value="ApbE"/>
    <property type="match status" value="1"/>
</dbReference>
<comment type="cofactor">
    <cofactor evidence="1 13">
        <name>Mg(2+)</name>
        <dbReference type="ChEBI" id="CHEBI:18420"/>
    </cofactor>
</comment>
<evidence type="ECO:0000256" key="10">
    <source>
        <dbReference type="ARBA" id="ARBA00031306"/>
    </source>
</evidence>
<dbReference type="PANTHER" id="PTHR30040:SF2">
    <property type="entry name" value="FAD:PROTEIN FMN TRANSFERASE"/>
    <property type="match status" value="1"/>
</dbReference>
<comment type="catalytic activity">
    <reaction evidence="11 12 13">
        <text>L-threonyl-[protein] + FAD = FMN-L-threonyl-[protein] + AMP + H(+)</text>
        <dbReference type="Rhea" id="RHEA:36847"/>
        <dbReference type="Rhea" id="RHEA-COMP:11060"/>
        <dbReference type="Rhea" id="RHEA-COMP:11061"/>
        <dbReference type="ChEBI" id="CHEBI:15378"/>
        <dbReference type="ChEBI" id="CHEBI:30013"/>
        <dbReference type="ChEBI" id="CHEBI:57692"/>
        <dbReference type="ChEBI" id="CHEBI:74257"/>
        <dbReference type="ChEBI" id="CHEBI:456215"/>
        <dbReference type="EC" id="2.7.1.180"/>
    </reaction>
</comment>
<dbReference type="RefSeq" id="WP_233051205.1">
    <property type="nucleotide sequence ID" value="NZ_JAIMJA010000002.1"/>
</dbReference>
<dbReference type="InterPro" id="IPR003374">
    <property type="entry name" value="ApbE-like_sf"/>
</dbReference>
<keyword evidence="13" id="KW-0449">Lipoprotein</keyword>
<evidence type="ECO:0000256" key="8">
    <source>
        <dbReference type="ARBA" id="ARBA00022827"/>
    </source>
</evidence>
<evidence type="ECO:0000256" key="11">
    <source>
        <dbReference type="ARBA" id="ARBA00048540"/>
    </source>
</evidence>
<dbReference type="PROSITE" id="PS51257">
    <property type="entry name" value="PROKAR_LIPOPROTEIN"/>
    <property type="match status" value="1"/>
</dbReference>
<keyword evidence="6 12" id="KW-0808">Transferase</keyword>
<dbReference type="EC" id="2.7.1.180" evidence="3 12"/>